<keyword evidence="2" id="KW-0813">Transport</keyword>
<dbReference type="EMBL" id="CP014989">
    <property type="protein sequence ID" value="ANS80056.1"/>
    <property type="molecule type" value="Genomic_DNA"/>
</dbReference>
<proteinExistence type="predicted"/>
<keyword evidence="4 7" id="KW-0812">Transmembrane</keyword>
<organism evidence="9 10">
    <name type="scientific">Serinicoccus hydrothermalis</name>
    <dbReference type="NCBI Taxonomy" id="1758689"/>
    <lineage>
        <taxon>Bacteria</taxon>
        <taxon>Bacillati</taxon>
        <taxon>Actinomycetota</taxon>
        <taxon>Actinomycetes</taxon>
        <taxon>Micrococcales</taxon>
        <taxon>Ornithinimicrobiaceae</taxon>
        <taxon>Serinicoccus</taxon>
    </lineage>
</organism>
<feature type="transmembrane region" description="Helical" evidence="7">
    <location>
        <begin position="348"/>
        <end position="368"/>
    </location>
</feature>
<evidence type="ECO:0000259" key="8">
    <source>
        <dbReference type="PROSITE" id="PS50850"/>
    </source>
</evidence>
<keyword evidence="10" id="KW-1185">Reference proteome</keyword>
<keyword evidence="3" id="KW-1003">Cell membrane</keyword>
<accession>A0A1B1NF45</accession>
<dbReference type="PROSITE" id="PS50850">
    <property type="entry name" value="MFS"/>
    <property type="match status" value="1"/>
</dbReference>
<dbReference type="KEGG" id="serj:SGUI_2660"/>
<dbReference type="STRING" id="1758689.SGUI_2660"/>
<dbReference type="CDD" id="cd06173">
    <property type="entry name" value="MFS_MefA_like"/>
    <property type="match status" value="1"/>
</dbReference>
<dbReference type="GO" id="GO:0005886">
    <property type="term" value="C:plasma membrane"/>
    <property type="evidence" value="ECO:0007669"/>
    <property type="project" value="UniProtKB-SubCell"/>
</dbReference>
<feature type="transmembrane region" description="Helical" evidence="7">
    <location>
        <begin position="176"/>
        <end position="196"/>
    </location>
</feature>
<protein>
    <submittedName>
        <fullName evidence="9">Transporter, putative</fullName>
    </submittedName>
</protein>
<dbReference type="AlphaFoldDB" id="A0A1B1NF45"/>
<evidence type="ECO:0000256" key="5">
    <source>
        <dbReference type="ARBA" id="ARBA00022989"/>
    </source>
</evidence>
<evidence type="ECO:0000313" key="10">
    <source>
        <dbReference type="Proteomes" id="UP000092482"/>
    </source>
</evidence>
<feature type="transmembrane region" description="Helical" evidence="7">
    <location>
        <begin position="83"/>
        <end position="104"/>
    </location>
</feature>
<dbReference type="Proteomes" id="UP000092482">
    <property type="component" value="Chromosome"/>
</dbReference>
<keyword evidence="6 7" id="KW-0472">Membrane</keyword>
<evidence type="ECO:0000256" key="1">
    <source>
        <dbReference type="ARBA" id="ARBA00004651"/>
    </source>
</evidence>
<feature type="transmembrane region" description="Helical" evidence="7">
    <location>
        <begin position="314"/>
        <end position="336"/>
    </location>
</feature>
<feature type="transmembrane region" description="Helical" evidence="7">
    <location>
        <begin position="374"/>
        <end position="392"/>
    </location>
</feature>
<comment type="subcellular location">
    <subcellularLocation>
        <location evidence="1">Cell membrane</location>
        <topology evidence="1">Multi-pass membrane protein</topology>
    </subcellularLocation>
</comment>
<name>A0A1B1NF45_9MICO</name>
<evidence type="ECO:0000256" key="6">
    <source>
        <dbReference type="ARBA" id="ARBA00023136"/>
    </source>
</evidence>
<keyword evidence="5 7" id="KW-1133">Transmembrane helix</keyword>
<sequence length="414" mass="41680">MPAPRSLLRIAMDRVFGPFFVGKLLANVGIWIFNIATVILVFDSTGSPLLVGLVSVMLFAPQVLLVTVSGAVADRANRKVQLLAGRLLCTAGTLAIWLLLWVGGESPPTWAVMAAVATVGVGFTVGGPAMQAMLPSLVRPGETPKAVALDNFSFAIGRAFGPAVGGVMAVTVGLTWAFGVSTVLHVVFGVVVATLPSGDHPRDAADDVSIRAGLAYVASRPAIAAVLLGVAAIGIGADPAITLAPSLASQVGGGADLVGTFASAFGLGAFVAFFPQSLLTRRLGSERLASLGLLCMAAGAVVLIVATATWVAVLAFGLAGVGMTISLTALGTELYARVPGAFRGRVMALWLLGFLGSRPLAAGLNGVLADVLSVGAALAATAVLVLGAAWACRPLVLREPPSGIEPGASGSATT</sequence>
<feature type="domain" description="Major facilitator superfamily (MFS) profile" evidence="8">
    <location>
        <begin position="15"/>
        <end position="399"/>
    </location>
</feature>
<reference evidence="9 10" key="1">
    <citation type="submission" date="2016-03" db="EMBL/GenBank/DDBJ databases">
        <title>Shallow-sea hydrothermal system.</title>
        <authorList>
            <person name="Tang K."/>
        </authorList>
    </citation>
    <scope>NUCLEOTIDE SEQUENCE [LARGE SCALE GENOMIC DNA]</scope>
    <source>
        <strain evidence="9 10">JLT9</strain>
    </source>
</reference>
<dbReference type="PANTHER" id="PTHR23513">
    <property type="entry name" value="INTEGRAL MEMBRANE EFFLUX PROTEIN-RELATED"/>
    <property type="match status" value="1"/>
</dbReference>
<dbReference type="InterPro" id="IPR010290">
    <property type="entry name" value="TM_effector"/>
</dbReference>
<evidence type="ECO:0000256" key="2">
    <source>
        <dbReference type="ARBA" id="ARBA00022448"/>
    </source>
</evidence>
<feature type="transmembrane region" description="Helical" evidence="7">
    <location>
        <begin position="20"/>
        <end position="42"/>
    </location>
</feature>
<evidence type="ECO:0000256" key="7">
    <source>
        <dbReference type="SAM" id="Phobius"/>
    </source>
</evidence>
<dbReference type="PANTHER" id="PTHR23513:SF11">
    <property type="entry name" value="STAPHYLOFERRIN A TRANSPORTER"/>
    <property type="match status" value="1"/>
</dbReference>
<evidence type="ECO:0000313" key="9">
    <source>
        <dbReference type="EMBL" id="ANS80056.1"/>
    </source>
</evidence>
<feature type="transmembrane region" description="Helical" evidence="7">
    <location>
        <begin position="217"/>
        <end position="237"/>
    </location>
</feature>
<evidence type="ECO:0000256" key="4">
    <source>
        <dbReference type="ARBA" id="ARBA00022692"/>
    </source>
</evidence>
<evidence type="ECO:0000256" key="3">
    <source>
        <dbReference type="ARBA" id="ARBA00022475"/>
    </source>
</evidence>
<dbReference type="InterPro" id="IPR036259">
    <property type="entry name" value="MFS_trans_sf"/>
</dbReference>
<dbReference type="Pfam" id="PF05977">
    <property type="entry name" value="MFS_3"/>
    <property type="match status" value="1"/>
</dbReference>
<feature type="transmembrane region" description="Helical" evidence="7">
    <location>
        <begin position="257"/>
        <end position="276"/>
    </location>
</feature>
<gene>
    <name evidence="9" type="ORF">SGUI_2660</name>
</gene>
<dbReference type="Gene3D" id="1.20.1250.20">
    <property type="entry name" value="MFS general substrate transporter like domains"/>
    <property type="match status" value="1"/>
</dbReference>
<feature type="transmembrane region" description="Helical" evidence="7">
    <location>
        <begin position="110"/>
        <end position="130"/>
    </location>
</feature>
<feature type="transmembrane region" description="Helical" evidence="7">
    <location>
        <begin position="288"/>
        <end position="308"/>
    </location>
</feature>
<dbReference type="InterPro" id="IPR020846">
    <property type="entry name" value="MFS_dom"/>
</dbReference>
<feature type="transmembrane region" description="Helical" evidence="7">
    <location>
        <begin position="48"/>
        <end position="71"/>
    </location>
</feature>
<dbReference type="GO" id="GO:0022857">
    <property type="term" value="F:transmembrane transporter activity"/>
    <property type="evidence" value="ECO:0007669"/>
    <property type="project" value="InterPro"/>
</dbReference>
<dbReference type="SUPFAM" id="SSF103473">
    <property type="entry name" value="MFS general substrate transporter"/>
    <property type="match status" value="1"/>
</dbReference>